<name>A0ABP9CVD9_9FLAO</name>
<evidence type="ECO:0000313" key="2">
    <source>
        <dbReference type="Proteomes" id="UP001501433"/>
    </source>
</evidence>
<sequence length="131" mass="15432">MLKNKETTINNPSLEGVWQMVGYYNYQDNEIIDSFMSSDNYKQIKIYTPTKVMWSRLNKLDSTDWFGYGDYKITDSTLTETIVYGSNSMNKAIERSNIFNFELILNDSTYNQIELDENGDRILSENYIRIE</sequence>
<evidence type="ECO:0008006" key="3">
    <source>
        <dbReference type="Google" id="ProtNLM"/>
    </source>
</evidence>
<protein>
    <recommendedName>
        <fullName evidence="3">Lipocalin-like domain-containing protein</fullName>
    </recommendedName>
</protein>
<dbReference type="Gene3D" id="2.40.128.490">
    <property type="entry name" value="Uncharacterised protein PF14869, DUF4488"/>
    <property type="match status" value="1"/>
</dbReference>
<gene>
    <name evidence="1" type="ORF">GCM10023330_29480</name>
</gene>
<evidence type="ECO:0000313" key="1">
    <source>
        <dbReference type="EMBL" id="GAA4818609.1"/>
    </source>
</evidence>
<proteinExistence type="predicted"/>
<comment type="caution">
    <text evidence="1">The sequence shown here is derived from an EMBL/GenBank/DDBJ whole genome shotgun (WGS) entry which is preliminary data.</text>
</comment>
<reference evidence="2" key="1">
    <citation type="journal article" date="2019" name="Int. J. Syst. Evol. Microbiol.">
        <title>The Global Catalogue of Microorganisms (GCM) 10K type strain sequencing project: providing services to taxonomists for standard genome sequencing and annotation.</title>
        <authorList>
            <consortium name="The Broad Institute Genomics Platform"/>
            <consortium name="The Broad Institute Genome Sequencing Center for Infectious Disease"/>
            <person name="Wu L."/>
            <person name="Ma J."/>
        </authorList>
    </citation>
    <scope>NUCLEOTIDE SEQUENCE [LARGE SCALE GENOMIC DNA]</scope>
    <source>
        <strain evidence="2">JCM 18325</strain>
    </source>
</reference>
<keyword evidence="2" id="KW-1185">Reference proteome</keyword>
<accession>A0ABP9CVD9</accession>
<organism evidence="1 2">
    <name type="scientific">Litoribaculum gwangyangense</name>
    <dbReference type="NCBI Taxonomy" id="1130722"/>
    <lineage>
        <taxon>Bacteria</taxon>
        <taxon>Pseudomonadati</taxon>
        <taxon>Bacteroidota</taxon>
        <taxon>Flavobacteriia</taxon>
        <taxon>Flavobacteriales</taxon>
        <taxon>Flavobacteriaceae</taxon>
        <taxon>Litoribaculum</taxon>
    </lineage>
</organism>
<dbReference type="Proteomes" id="UP001501433">
    <property type="component" value="Unassembled WGS sequence"/>
</dbReference>
<dbReference type="EMBL" id="BAABJW010000005">
    <property type="protein sequence ID" value="GAA4818609.1"/>
    <property type="molecule type" value="Genomic_DNA"/>
</dbReference>
<dbReference type="RefSeq" id="WP_345278181.1">
    <property type="nucleotide sequence ID" value="NZ_BAABJW010000005.1"/>
</dbReference>